<dbReference type="GO" id="GO:0012505">
    <property type="term" value="C:endomembrane system"/>
    <property type="evidence" value="ECO:0007669"/>
    <property type="project" value="UniProtKB-SubCell"/>
</dbReference>
<evidence type="ECO:0000313" key="8">
    <source>
        <dbReference type="Proteomes" id="UP000010795"/>
    </source>
</evidence>
<accession>L0EG00</accession>
<evidence type="ECO:0000256" key="1">
    <source>
        <dbReference type="ARBA" id="ARBA00004308"/>
    </source>
</evidence>
<dbReference type="EMBL" id="CP003255">
    <property type="protein sequence ID" value="AGA58722.1"/>
    <property type="molecule type" value="Genomic_DNA"/>
</dbReference>
<feature type="transmembrane region" description="Helical" evidence="6">
    <location>
        <begin position="365"/>
        <end position="388"/>
    </location>
</feature>
<protein>
    <recommendedName>
        <fullName evidence="9">DUF445 domain-containing protein</fullName>
    </recommendedName>
</protein>
<sequence>MQLWLFITVNVCVAAFVGALTNHFAIKMLFHPRRALYILGRRVPFTPGLIPKRKDEIAAALGHVVADYLVTADGIREWLRGGAMQEAAAAKIRSWLLARAEEGLTAERVILKFTDRESWEAMRTKWAARGAGLAERWIERLWEEGGWKAKTIAELVPGWSEETAAGWAEDLSDWLTASLREELLSIRGQRTLRNMIDGLLDRTGGWIGVLAGIFVDEDKAAAKLTEVLVEQLESGALREMMRTFIAKKLAEAGDWTLEQAAARLSGEENPLPWLKEQALRLLRLEERIGELEKANVGELLIRHESVWGEALRTIVGAAFDLLDRRLETVVAAFELPQLVQKQVEKFPVEQVERIILSLSGREFRAITWLGALLGGIIGLIQSVFLQLVR</sequence>
<comment type="subcellular location">
    <subcellularLocation>
        <location evidence="1">Endomembrane system</location>
    </subcellularLocation>
</comment>
<dbReference type="RefSeq" id="WP_015255464.1">
    <property type="nucleotide sequence ID" value="NC_019897.1"/>
</dbReference>
<comment type="similarity">
    <text evidence="2">Belongs to the UPF0754 family.</text>
</comment>
<dbReference type="Pfam" id="PF04286">
    <property type="entry name" value="DUF445"/>
    <property type="match status" value="1"/>
</dbReference>
<dbReference type="AlphaFoldDB" id="L0EG00"/>
<keyword evidence="3 6" id="KW-0812">Transmembrane</keyword>
<proteinExistence type="inferred from homology"/>
<dbReference type="KEGG" id="tco:Theco_2628"/>
<evidence type="ECO:0000256" key="4">
    <source>
        <dbReference type="ARBA" id="ARBA00022989"/>
    </source>
</evidence>
<dbReference type="OrthoDB" id="9787430at2"/>
<keyword evidence="5 6" id="KW-0472">Membrane</keyword>
<dbReference type="Proteomes" id="UP000010795">
    <property type="component" value="Chromosome"/>
</dbReference>
<organism evidence="7 8">
    <name type="scientific">Thermobacillus composti (strain DSM 18247 / JCM 13945 / KWC4)</name>
    <dbReference type="NCBI Taxonomy" id="717605"/>
    <lineage>
        <taxon>Bacteria</taxon>
        <taxon>Bacillati</taxon>
        <taxon>Bacillota</taxon>
        <taxon>Bacilli</taxon>
        <taxon>Bacillales</taxon>
        <taxon>Paenibacillaceae</taxon>
        <taxon>Thermobacillus</taxon>
    </lineage>
</organism>
<dbReference type="eggNOG" id="COG4399">
    <property type="taxonomic scope" value="Bacteria"/>
</dbReference>
<dbReference type="PANTHER" id="PTHR35791">
    <property type="entry name" value="UPF0754 MEMBRANE PROTEIN YHEB"/>
    <property type="match status" value="1"/>
</dbReference>
<keyword evidence="4 6" id="KW-1133">Transmembrane helix</keyword>
<evidence type="ECO:0008006" key="9">
    <source>
        <dbReference type="Google" id="ProtNLM"/>
    </source>
</evidence>
<reference evidence="8" key="1">
    <citation type="submission" date="2012-01" db="EMBL/GenBank/DDBJ databases">
        <title>Complete sequence of chromosome of Thermobacillus composti KWC4.</title>
        <authorList>
            <person name="Lucas S."/>
            <person name="Han J."/>
            <person name="Lapidus A."/>
            <person name="Cheng J.-F."/>
            <person name="Goodwin L."/>
            <person name="Pitluck S."/>
            <person name="Peters L."/>
            <person name="Ovchinnikova G."/>
            <person name="Teshima H."/>
            <person name="Detter J.C."/>
            <person name="Han C."/>
            <person name="Tapia R."/>
            <person name="Land M."/>
            <person name="Hauser L."/>
            <person name="Kyrpides N."/>
            <person name="Ivanova N."/>
            <person name="Pagani I."/>
            <person name="Anderson I."/>
            <person name="Woyke T."/>
        </authorList>
    </citation>
    <scope>NUCLEOTIDE SEQUENCE [LARGE SCALE GENOMIC DNA]</scope>
    <source>
        <strain evidence="8">DSM 18247 / JCM 13945 / KWC4</strain>
    </source>
</reference>
<evidence type="ECO:0000256" key="2">
    <source>
        <dbReference type="ARBA" id="ARBA00008053"/>
    </source>
</evidence>
<gene>
    <name evidence="7" type="ordered locus">Theco_2628</name>
</gene>
<dbReference type="HOGENOM" id="CLU_042384_0_0_9"/>
<dbReference type="PANTHER" id="PTHR35791:SF1">
    <property type="entry name" value="UPF0754 MEMBRANE PROTEIN YHEB"/>
    <property type="match status" value="1"/>
</dbReference>
<feature type="transmembrane region" description="Helical" evidence="6">
    <location>
        <begin position="6"/>
        <end position="26"/>
    </location>
</feature>
<dbReference type="InterPro" id="IPR007383">
    <property type="entry name" value="DUF445"/>
</dbReference>
<evidence type="ECO:0000256" key="3">
    <source>
        <dbReference type="ARBA" id="ARBA00022692"/>
    </source>
</evidence>
<keyword evidence="8" id="KW-1185">Reference proteome</keyword>
<evidence type="ECO:0000313" key="7">
    <source>
        <dbReference type="EMBL" id="AGA58722.1"/>
    </source>
</evidence>
<name>L0EG00_THECK</name>
<evidence type="ECO:0000256" key="6">
    <source>
        <dbReference type="SAM" id="Phobius"/>
    </source>
</evidence>
<evidence type="ECO:0000256" key="5">
    <source>
        <dbReference type="ARBA" id="ARBA00023136"/>
    </source>
</evidence>
<dbReference type="STRING" id="717605.Theco_2628"/>